<dbReference type="Pfam" id="PF20258">
    <property type="entry name" value="tRNA_Me_trans_C"/>
    <property type="match status" value="1"/>
</dbReference>
<dbReference type="InterPro" id="IPR046884">
    <property type="entry name" value="MnmA-like_central"/>
</dbReference>
<dbReference type="InterPro" id="IPR014729">
    <property type="entry name" value="Rossmann-like_a/b/a_fold"/>
</dbReference>
<dbReference type="FunFam" id="3.40.50.620:FF:000104">
    <property type="entry name" value="Mitochondrial tRNA-specific 2-thiouridylase 1"/>
    <property type="match status" value="1"/>
</dbReference>
<keyword evidence="10" id="KW-0694">RNA-binding</keyword>
<dbReference type="OrthoDB" id="3685at2759"/>
<evidence type="ECO:0000256" key="7">
    <source>
        <dbReference type="ARBA" id="ARBA00022694"/>
    </source>
</evidence>
<reference evidence="16" key="3">
    <citation type="submission" date="2015-06" db="UniProtKB">
        <authorList>
            <consortium name="EnsemblMetazoa"/>
        </authorList>
    </citation>
    <scope>IDENTIFICATION</scope>
</reference>
<dbReference type="Proteomes" id="UP000014760">
    <property type="component" value="Unassembled WGS sequence"/>
</dbReference>
<dbReference type="AlphaFoldDB" id="R7VK78"/>
<protein>
    <recommendedName>
        <fullName evidence="4">tRNA-5-taurinomethyluridine 2-sulfurtransferase</fullName>
        <ecNumber evidence="4">2.8.1.14</ecNumber>
    </recommendedName>
</protein>
<dbReference type="CDD" id="cd01998">
    <property type="entry name" value="MnmA_TRMU-like"/>
    <property type="match status" value="1"/>
</dbReference>
<dbReference type="FunFam" id="2.30.30.280:FF:000001">
    <property type="entry name" value="tRNA-specific 2-thiouridylase MnmA"/>
    <property type="match status" value="1"/>
</dbReference>
<dbReference type="InterPro" id="IPR046885">
    <property type="entry name" value="MnmA-like_C"/>
</dbReference>
<evidence type="ECO:0000256" key="8">
    <source>
        <dbReference type="ARBA" id="ARBA00022741"/>
    </source>
</evidence>
<evidence type="ECO:0000256" key="3">
    <source>
        <dbReference type="ARBA" id="ARBA00006191"/>
    </source>
</evidence>
<dbReference type="EnsemblMetazoa" id="CapteT228913">
    <property type="protein sequence ID" value="CapteP228913"/>
    <property type="gene ID" value="CapteG228913"/>
</dbReference>
<name>R7VK78_CAPTE</name>
<dbReference type="InterPro" id="IPR023382">
    <property type="entry name" value="MnmA-like_central_sf"/>
</dbReference>
<dbReference type="OMA" id="PFYVWDL"/>
<evidence type="ECO:0000256" key="6">
    <source>
        <dbReference type="ARBA" id="ARBA00022679"/>
    </source>
</evidence>
<dbReference type="GO" id="GO:0061708">
    <property type="term" value="F:tRNA-5-taurinomethyluridine 2-sulfurtransferase"/>
    <property type="evidence" value="ECO:0007669"/>
    <property type="project" value="UniProtKB-EC"/>
</dbReference>
<organism evidence="15">
    <name type="scientific">Capitella teleta</name>
    <name type="common">Polychaete worm</name>
    <dbReference type="NCBI Taxonomy" id="283909"/>
    <lineage>
        <taxon>Eukaryota</taxon>
        <taxon>Metazoa</taxon>
        <taxon>Spiralia</taxon>
        <taxon>Lophotrochozoa</taxon>
        <taxon>Annelida</taxon>
        <taxon>Polychaeta</taxon>
        <taxon>Sedentaria</taxon>
        <taxon>Scolecida</taxon>
        <taxon>Capitellidae</taxon>
        <taxon>Capitella</taxon>
    </lineage>
</organism>
<sequence>MKSIKHVACGISGGVDSAVSAYLLKQKGFQVTGLFMVNWDLRNEVGVCTGDGDKEDAQYVCDHLKIPFKEVNFVKEYWNDVFSQLICGYEKGLTPNPDVLCNKFVKFGPFYQHAIQRLGADAIATGHYARNSAGQYLENLREDTNVDLLCSVDQWKDQTLFLSQVPQVSLRHTMFPVGGLLKSRVREIACEAGLAKIAKKRDSMGICFIGKRHFQDFIDDYIEPHPGNFVDVETGKVVGRHQGIQHFTIGQRTHIAGLNKAFFVAHRCSQTQDILVAKGTGHPALFFDSMFTTSPHWINQAPKHFTVGNVLELDFRFQHVHPLVKCTATRLDDGGILVTLREPMRAITPGQYAVFYDGERCLGSAQVIRNGPSMFELNQNAHIQTGVYT</sequence>
<comment type="catalytic activity">
    <reaction evidence="12">
        <text>5-taurinomethyluridine(34) in tRNA + S-sulfanyl-L-cysteinyl-[protein] + AH2 + ATP = 5-taurinomethyl-2-thiouridine(34) in tRNA + L-cysteinyl-[protein] + A + AMP + diphosphate + H(+)</text>
        <dbReference type="Rhea" id="RHEA:47040"/>
        <dbReference type="Rhea" id="RHEA-COMP:10131"/>
        <dbReference type="Rhea" id="RHEA-COMP:11726"/>
        <dbReference type="Rhea" id="RHEA-COMP:11732"/>
        <dbReference type="Rhea" id="RHEA-COMP:11733"/>
        <dbReference type="ChEBI" id="CHEBI:13193"/>
        <dbReference type="ChEBI" id="CHEBI:15378"/>
        <dbReference type="ChEBI" id="CHEBI:17499"/>
        <dbReference type="ChEBI" id="CHEBI:29950"/>
        <dbReference type="ChEBI" id="CHEBI:30616"/>
        <dbReference type="ChEBI" id="CHEBI:33019"/>
        <dbReference type="ChEBI" id="CHEBI:61963"/>
        <dbReference type="ChEBI" id="CHEBI:87171"/>
        <dbReference type="ChEBI" id="CHEBI:87172"/>
        <dbReference type="ChEBI" id="CHEBI:456215"/>
        <dbReference type="EC" id="2.8.1.14"/>
    </reaction>
</comment>
<evidence type="ECO:0000256" key="11">
    <source>
        <dbReference type="ARBA" id="ARBA00023157"/>
    </source>
</evidence>
<evidence type="ECO:0000256" key="12">
    <source>
        <dbReference type="ARBA" id="ARBA00049564"/>
    </source>
</evidence>
<evidence type="ECO:0000256" key="1">
    <source>
        <dbReference type="ARBA" id="ARBA00003986"/>
    </source>
</evidence>
<keyword evidence="9" id="KW-0067">ATP-binding</keyword>
<evidence type="ECO:0000256" key="5">
    <source>
        <dbReference type="ARBA" id="ARBA00022555"/>
    </source>
</evidence>
<evidence type="ECO:0000313" key="17">
    <source>
        <dbReference type="Proteomes" id="UP000014760"/>
    </source>
</evidence>
<evidence type="ECO:0000313" key="15">
    <source>
        <dbReference type="EMBL" id="ELU17106.1"/>
    </source>
</evidence>
<evidence type="ECO:0000259" key="13">
    <source>
        <dbReference type="Pfam" id="PF20258"/>
    </source>
</evidence>
<dbReference type="Gene3D" id="2.40.30.10">
    <property type="entry name" value="Translation factors"/>
    <property type="match status" value="1"/>
</dbReference>
<proteinExistence type="inferred from homology"/>
<dbReference type="GO" id="GO:0000049">
    <property type="term" value="F:tRNA binding"/>
    <property type="evidence" value="ECO:0007669"/>
    <property type="project" value="UniProtKB-KW"/>
</dbReference>
<evidence type="ECO:0000256" key="9">
    <source>
        <dbReference type="ARBA" id="ARBA00022840"/>
    </source>
</evidence>
<dbReference type="PANTHER" id="PTHR11933">
    <property type="entry name" value="TRNA 5-METHYLAMINOMETHYL-2-THIOURIDYLATE -METHYLTRANSFERASE"/>
    <property type="match status" value="1"/>
</dbReference>
<keyword evidence="7" id="KW-0819">tRNA processing</keyword>
<comment type="function">
    <text evidence="1">Catalyzes the 2-thiolation of uridine at the wobble position (U34) of mitochondrial tRNA(Lys), tRNA(Glu) and tRNA(Gln). Required for the formation of 5-taurinomethyl-2-thiouridine (tm5s2U) of mitochondrial tRNA(Lys), tRNA(Glu), and tRNA(Gln) at the wobble position. ATP is required to activate the C2 atom of the wobble base.</text>
</comment>
<dbReference type="Pfam" id="PF03054">
    <property type="entry name" value="tRNA_Me_trans"/>
    <property type="match status" value="1"/>
</dbReference>
<dbReference type="EMBL" id="KB292699">
    <property type="protein sequence ID" value="ELU17106.1"/>
    <property type="molecule type" value="Genomic_DNA"/>
</dbReference>
<keyword evidence="11" id="KW-1015">Disulfide bond</keyword>
<dbReference type="Pfam" id="PF20259">
    <property type="entry name" value="tRNA_Me_trans_M"/>
    <property type="match status" value="1"/>
</dbReference>
<dbReference type="FunCoup" id="R7VK78">
    <property type="interactions" value="1486"/>
</dbReference>
<keyword evidence="8" id="KW-0547">Nucleotide-binding</keyword>
<dbReference type="EMBL" id="AMQN01004130">
    <property type="status" value="NOT_ANNOTATED_CDS"/>
    <property type="molecule type" value="Genomic_DNA"/>
</dbReference>
<evidence type="ECO:0000256" key="10">
    <source>
        <dbReference type="ARBA" id="ARBA00022884"/>
    </source>
</evidence>
<dbReference type="HOGENOM" id="CLU_035188_1_1_1"/>
<reference evidence="17" key="1">
    <citation type="submission" date="2012-12" db="EMBL/GenBank/DDBJ databases">
        <authorList>
            <person name="Hellsten U."/>
            <person name="Grimwood J."/>
            <person name="Chapman J.A."/>
            <person name="Shapiro H."/>
            <person name="Aerts A."/>
            <person name="Otillar R.P."/>
            <person name="Terry A.Y."/>
            <person name="Boore J.L."/>
            <person name="Simakov O."/>
            <person name="Marletaz F."/>
            <person name="Cho S.-J."/>
            <person name="Edsinger-Gonzales E."/>
            <person name="Havlak P."/>
            <person name="Kuo D.-H."/>
            <person name="Larsson T."/>
            <person name="Lv J."/>
            <person name="Arendt D."/>
            <person name="Savage R."/>
            <person name="Osoegawa K."/>
            <person name="de Jong P."/>
            <person name="Lindberg D.R."/>
            <person name="Seaver E.C."/>
            <person name="Weisblat D.A."/>
            <person name="Putnam N.H."/>
            <person name="Grigoriev I.V."/>
            <person name="Rokhsar D.S."/>
        </authorList>
    </citation>
    <scope>NUCLEOTIDE SEQUENCE</scope>
    <source>
        <strain evidence="17">I ESC-2004</strain>
    </source>
</reference>
<comment type="subcellular location">
    <subcellularLocation>
        <location evidence="2">Mitochondrion</location>
    </subcellularLocation>
</comment>
<comment type="similarity">
    <text evidence="3">Belongs to the MnmA/TRMU family.</text>
</comment>
<dbReference type="NCBIfam" id="TIGR00420">
    <property type="entry name" value="trmU"/>
    <property type="match status" value="1"/>
</dbReference>
<dbReference type="HAMAP" id="MF_00144">
    <property type="entry name" value="tRNA_thiouridyl_MnmA"/>
    <property type="match status" value="1"/>
</dbReference>
<evidence type="ECO:0000259" key="14">
    <source>
        <dbReference type="Pfam" id="PF20259"/>
    </source>
</evidence>
<dbReference type="EC" id="2.8.1.14" evidence="4"/>
<dbReference type="InterPro" id="IPR004506">
    <property type="entry name" value="MnmA-like"/>
</dbReference>
<keyword evidence="6" id="KW-0808">Transferase</keyword>
<dbReference type="GO" id="GO:0005739">
    <property type="term" value="C:mitochondrion"/>
    <property type="evidence" value="ECO:0007669"/>
    <property type="project" value="UniProtKB-SubCell"/>
</dbReference>
<evidence type="ECO:0000256" key="4">
    <source>
        <dbReference type="ARBA" id="ARBA00011953"/>
    </source>
</evidence>
<dbReference type="Gene3D" id="2.30.30.280">
    <property type="entry name" value="Adenine nucleotide alpha hydrolases-like domains"/>
    <property type="match status" value="1"/>
</dbReference>
<reference evidence="15 17" key="2">
    <citation type="journal article" date="2013" name="Nature">
        <title>Insights into bilaterian evolution from three spiralian genomes.</title>
        <authorList>
            <person name="Simakov O."/>
            <person name="Marletaz F."/>
            <person name="Cho S.J."/>
            <person name="Edsinger-Gonzales E."/>
            <person name="Havlak P."/>
            <person name="Hellsten U."/>
            <person name="Kuo D.H."/>
            <person name="Larsson T."/>
            <person name="Lv J."/>
            <person name="Arendt D."/>
            <person name="Savage R."/>
            <person name="Osoegawa K."/>
            <person name="de Jong P."/>
            <person name="Grimwood J."/>
            <person name="Chapman J.A."/>
            <person name="Shapiro H."/>
            <person name="Aerts A."/>
            <person name="Otillar R.P."/>
            <person name="Terry A.Y."/>
            <person name="Boore J.L."/>
            <person name="Grigoriev I.V."/>
            <person name="Lindberg D.R."/>
            <person name="Seaver E.C."/>
            <person name="Weisblat D.A."/>
            <person name="Putnam N.H."/>
            <person name="Rokhsar D.S."/>
        </authorList>
    </citation>
    <scope>NUCLEOTIDE SEQUENCE</scope>
    <source>
        <strain evidence="15 17">I ESC-2004</strain>
    </source>
</reference>
<gene>
    <name evidence="15" type="ORF">CAPTEDRAFT_228913</name>
</gene>
<dbReference type="Gene3D" id="3.40.50.620">
    <property type="entry name" value="HUPs"/>
    <property type="match status" value="1"/>
</dbReference>
<feature type="domain" description="tRNA-specific 2-thiouridylase MnmA-like central" evidence="14">
    <location>
        <begin position="215"/>
        <end position="277"/>
    </location>
</feature>
<dbReference type="NCBIfam" id="NF001138">
    <property type="entry name" value="PRK00143.1"/>
    <property type="match status" value="1"/>
</dbReference>
<accession>R7VK78</accession>
<dbReference type="PANTHER" id="PTHR11933:SF5">
    <property type="entry name" value="MITOCHONDRIAL TRNA-SPECIFIC 2-THIOURIDYLASE 1"/>
    <property type="match status" value="1"/>
</dbReference>
<dbReference type="GO" id="GO:0005524">
    <property type="term" value="F:ATP binding"/>
    <property type="evidence" value="ECO:0007669"/>
    <property type="project" value="UniProtKB-KW"/>
</dbReference>
<evidence type="ECO:0000256" key="2">
    <source>
        <dbReference type="ARBA" id="ARBA00004173"/>
    </source>
</evidence>
<dbReference type="SUPFAM" id="SSF52402">
    <property type="entry name" value="Adenine nucleotide alpha hydrolases-like"/>
    <property type="match status" value="1"/>
</dbReference>
<evidence type="ECO:0000313" key="16">
    <source>
        <dbReference type="EnsemblMetazoa" id="CapteP228913"/>
    </source>
</evidence>
<keyword evidence="5" id="KW-0820">tRNA-binding</keyword>
<feature type="domain" description="tRNA-specific 2-thiouridylase MnmA-like C-terminal" evidence="13">
    <location>
        <begin position="288"/>
        <end position="366"/>
    </location>
</feature>
<keyword evidence="17" id="KW-1185">Reference proteome</keyword>
<dbReference type="STRING" id="283909.R7VK78"/>
<dbReference type="GO" id="GO:0002143">
    <property type="term" value="P:tRNA wobble position uridine thiolation"/>
    <property type="evidence" value="ECO:0007669"/>
    <property type="project" value="TreeGrafter"/>
</dbReference>